<feature type="region of interest" description="Disordered" evidence="2">
    <location>
        <begin position="621"/>
        <end position="660"/>
    </location>
</feature>
<reference evidence="4" key="1">
    <citation type="journal article" date="2006" name="PLoS Biol.">
        <title>Macronuclear genome sequence of the ciliate Tetrahymena thermophila, a model eukaryote.</title>
        <authorList>
            <person name="Eisen J.A."/>
            <person name="Coyne R.S."/>
            <person name="Wu M."/>
            <person name="Wu D."/>
            <person name="Thiagarajan M."/>
            <person name="Wortman J.R."/>
            <person name="Badger J.H."/>
            <person name="Ren Q."/>
            <person name="Amedeo P."/>
            <person name="Jones K.M."/>
            <person name="Tallon L.J."/>
            <person name="Delcher A.L."/>
            <person name="Salzberg S.L."/>
            <person name="Silva J.C."/>
            <person name="Haas B.J."/>
            <person name="Majoros W.H."/>
            <person name="Farzad M."/>
            <person name="Carlton J.M."/>
            <person name="Smith R.K. Jr."/>
            <person name="Garg J."/>
            <person name="Pearlman R.E."/>
            <person name="Karrer K.M."/>
            <person name="Sun L."/>
            <person name="Manning G."/>
            <person name="Elde N.C."/>
            <person name="Turkewitz A.P."/>
            <person name="Asai D.J."/>
            <person name="Wilkes D.E."/>
            <person name="Wang Y."/>
            <person name="Cai H."/>
            <person name="Collins K."/>
            <person name="Stewart B.A."/>
            <person name="Lee S.R."/>
            <person name="Wilamowska K."/>
            <person name="Weinberg Z."/>
            <person name="Ruzzo W.L."/>
            <person name="Wloga D."/>
            <person name="Gaertig J."/>
            <person name="Frankel J."/>
            <person name="Tsao C.-C."/>
            <person name="Gorovsky M.A."/>
            <person name="Keeling P.J."/>
            <person name="Waller R.F."/>
            <person name="Patron N.J."/>
            <person name="Cherry J.M."/>
            <person name="Stover N.A."/>
            <person name="Krieger C.J."/>
            <person name="del Toro C."/>
            <person name="Ryder H.F."/>
            <person name="Williamson S.C."/>
            <person name="Barbeau R.A."/>
            <person name="Hamilton E.P."/>
            <person name="Orias E."/>
        </authorList>
    </citation>
    <scope>NUCLEOTIDE SEQUENCE [LARGE SCALE GENOMIC DNA]</scope>
    <source>
        <strain evidence="4">SB210</strain>
    </source>
</reference>
<feature type="compositionally biased region" description="Low complexity" evidence="2">
    <location>
        <begin position="1228"/>
        <end position="1250"/>
    </location>
</feature>
<feature type="region of interest" description="Disordered" evidence="2">
    <location>
        <begin position="1165"/>
        <end position="1194"/>
    </location>
</feature>
<feature type="compositionally biased region" description="Low complexity" evidence="2">
    <location>
        <begin position="861"/>
        <end position="878"/>
    </location>
</feature>
<evidence type="ECO:0000313" key="3">
    <source>
        <dbReference type="EMBL" id="EAS03386.2"/>
    </source>
</evidence>
<feature type="compositionally biased region" description="Low complexity" evidence="2">
    <location>
        <begin position="1298"/>
        <end position="1329"/>
    </location>
</feature>
<proteinExistence type="predicted"/>
<feature type="region of interest" description="Disordered" evidence="2">
    <location>
        <begin position="1208"/>
        <end position="1281"/>
    </location>
</feature>
<feature type="region of interest" description="Disordered" evidence="2">
    <location>
        <begin position="108"/>
        <end position="146"/>
    </location>
</feature>
<dbReference type="OrthoDB" id="299949at2759"/>
<name>Q245H8_TETTS</name>
<evidence type="ECO:0000256" key="1">
    <source>
        <dbReference type="SAM" id="Coils"/>
    </source>
</evidence>
<protein>
    <submittedName>
        <fullName evidence="3">Uncharacterized protein</fullName>
    </submittedName>
</protein>
<feature type="compositionally biased region" description="Polar residues" evidence="2">
    <location>
        <begin position="108"/>
        <end position="141"/>
    </location>
</feature>
<feature type="compositionally biased region" description="Low complexity" evidence="2">
    <location>
        <begin position="1259"/>
        <end position="1273"/>
    </location>
</feature>
<keyword evidence="1" id="KW-0175">Coiled coil</keyword>
<feature type="region of interest" description="Disordered" evidence="2">
    <location>
        <begin position="859"/>
        <end position="887"/>
    </location>
</feature>
<feature type="compositionally biased region" description="Polar residues" evidence="2">
    <location>
        <begin position="1208"/>
        <end position="1217"/>
    </location>
</feature>
<feature type="compositionally biased region" description="Polar residues" evidence="2">
    <location>
        <begin position="637"/>
        <end position="660"/>
    </location>
</feature>
<dbReference type="HOGENOM" id="CLU_243292_0_0_1"/>
<dbReference type="Proteomes" id="UP000009168">
    <property type="component" value="Unassembled WGS sequence"/>
</dbReference>
<dbReference type="InParanoid" id="Q245H8"/>
<feature type="region of interest" description="Disordered" evidence="2">
    <location>
        <begin position="958"/>
        <end position="1005"/>
    </location>
</feature>
<feature type="region of interest" description="Disordered" evidence="2">
    <location>
        <begin position="1298"/>
        <end position="1331"/>
    </location>
</feature>
<feature type="compositionally biased region" description="Polar residues" evidence="2">
    <location>
        <begin position="1165"/>
        <end position="1187"/>
    </location>
</feature>
<dbReference type="RefSeq" id="XP_001023631.2">
    <property type="nucleotide sequence ID" value="XM_001023631.2"/>
</dbReference>
<evidence type="ECO:0000313" key="4">
    <source>
        <dbReference type="Proteomes" id="UP000009168"/>
    </source>
</evidence>
<feature type="coiled-coil region" evidence="1">
    <location>
        <begin position="405"/>
        <end position="432"/>
    </location>
</feature>
<organism evidence="3 4">
    <name type="scientific">Tetrahymena thermophila (strain SB210)</name>
    <dbReference type="NCBI Taxonomy" id="312017"/>
    <lineage>
        <taxon>Eukaryota</taxon>
        <taxon>Sar</taxon>
        <taxon>Alveolata</taxon>
        <taxon>Ciliophora</taxon>
        <taxon>Intramacronucleata</taxon>
        <taxon>Oligohymenophorea</taxon>
        <taxon>Hymenostomatida</taxon>
        <taxon>Tetrahymenina</taxon>
        <taxon>Tetrahymenidae</taxon>
        <taxon>Tetrahymena</taxon>
    </lineage>
</organism>
<keyword evidence="4" id="KW-1185">Reference proteome</keyword>
<dbReference type="KEGG" id="tet:TTHERM_00730350"/>
<dbReference type="STRING" id="312017.Q245H8"/>
<dbReference type="EMBL" id="GG662485">
    <property type="protein sequence ID" value="EAS03386.2"/>
    <property type="molecule type" value="Genomic_DNA"/>
</dbReference>
<sequence length="1607" mass="186140">MEVQAFKIRVSQDNKVRDSFAPEYHLRQNSNNTTRLNDEGNDSGINDHLTSARFNFPEEIEDQNGNNQNQINNENQNLPIIQQQNFQLQKQQQQHFTAYQKKNVELSDYSSNGKHNLNSNGNYNTQRTNQSNQTLSESNTVVKEKQPEELLANEEEEYDEEHFQNGNQLANQFDKYQQQSHYNQLVLHHQQIQQKQLYQKQNVHLNGNAQQKRLLYDVQNNQHQEEDLDQQYLHNQSQNSMNQVDIEFLGEDNQVIAQPSNSGFQRQMPHQQNQGNYQNPLLQKQQQNIINQQVNRQINNKSMQQSFGIFNQFDQNQQQQQLQKIKNVYQQSNGGQFFSNNGVDDGEEYDYESGHLQDYNDHYVKNNQYLSNLQQKQQIYTNPQQLQYNQKVYQQYPAQQIKHSNQILNQQKQQQQTALQQLKQQNQDHSNYGSQSLNAKMQSGQATNNYIHKRNASQLNYTQKQCHTYSDDEVLTLTHGEDDDRHIYLEDNQEQIQNQLNNSGNHNNNNQLNLSGFNGQSSYQACYPLPNSNLQKIDKQTIDEHSNNTSNNEEGIVNISSIKKNVITHQNTPSHTNYQAQTSPIPLKESNNNQQSNIKNQIESNQGITNYQKNIINSNTNQQSRKNNFNEDKENQTPHNSLSVKQRENSANLQKGYGNSNKHQANLSPISITPYNQSLQNSCNQSYIKVDKEDKVKLNNQKQKLDISADENIQDTSYSMFLPGANYLDEEIYLQSTSVAKQSSKNWKNNQNVSQKQYQKNQLQNPIMNQDGAQRFTEEQLDCSQLNIKDLQDGYYYEGQDKLNGYYLDEQSRNIQLAKIQNQSLISSKNDTQNNSQLNKKPVTSTAGINKFCQSKNVNKTTNSTSATQSTSVTFQTQGFPRDSIGSKENIYNISNLTSEGKNMNTQENKVKGKLNNQNKLITEGDLEAIEFEQVVEKQNNQNQQNFSENNQRAIQIASVDNRDKQKMKTICSRSSSQESQNEKDSSKLELDKSRNKNEAQEKLIRQKSQMVFDYQKVIEQISKENEQLKQEREEKNITILAQKKYIQELEEQQKNNKEQELNEELIQENQKLNEEYKTLQIEYKEFLDQNIQLINENKQLIKYNNELESSLQELQSKQSVIDSSVQMQFSNQISQLQLQIEKITAAKDQEIEQLKKSIMEISSHNQQNGRKNSIGASQDQQHQIMQQAKKLEKGTSFESMNISSAMTDNSFSQSFNGHPPRKQQNLHKNQQSNVQNSHNNSNHSNNNFNTICSHPSQDESNNCSQSQNQQNYRRTRSSSLSYKGIDQSLQNSYYNQNNNIYSSQSNHQHSGSFSQSNQSMQSQQTHSNATQICGASSQNNQRTNIFSIQELMSLLQLSQEQEILQKVKEIQEYNINTKKFINCIIDMIQKCAPQGYFTNKKPDLKQCWNILKKIMDKYLVLKVNMIKDQVDQELVIKIQSYLQINDKEQIVDKIANLQSENQKLTRIMILVKKTFNLEWAKSLYELEKALENESEQQIAQTSKSFSGIKQDNLPSHSSQVTFNGYSQLSSAHQINSKGSASNLQNLNNHSQLSQMRGVHKKESILNQEHNQIQQHQQQYQIYGSAASSQRIDSANSNHIVHHNLLI</sequence>
<evidence type="ECO:0000256" key="2">
    <source>
        <dbReference type="SAM" id="MobiDB-lite"/>
    </source>
</evidence>
<feature type="compositionally biased region" description="Basic and acidic residues" evidence="2">
    <location>
        <begin position="981"/>
        <end position="1005"/>
    </location>
</feature>
<feature type="compositionally biased region" description="Polar residues" evidence="2">
    <location>
        <begin position="572"/>
        <end position="584"/>
    </location>
</feature>
<accession>Q245H8</accession>
<dbReference type="GeneID" id="7831759"/>
<dbReference type="eggNOG" id="ENOG502SWY6">
    <property type="taxonomic scope" value="Eukaryota"/>
</dbReference>
<gene>
    <name evidence="3" type="ORF">TTHERM_00730350</name>
</gene>
<feature type="region of interest" description="Disordered" evidence="2">
    <location>
        <begin position="572"/>
        <end position="592"/>
    </location>
</feature>